<evidence type="ECO:0000259" key="2">
    <source>
        <dbReference type="SMART" id="SM00460"/>
    </source>
</evidence>
<feature type="transmembrane region" description="Helical" evidence="1">
    <location>
        <begin position="184"/>
        <end position="208"/>
    </location>
</feature>
<dbReference type="Gene3D" id="3.10.620.30">
    <property type="match status" value="1"/>
</dbReference>
<evidence type="ECO:0000313" key="3">
    <source>
        <dbReference type="EMBL" id="MDG0814514.1"/>
    </source>
</evidence>
<comment type="caution">
    <text evidence="3">The sequence shown here is derived from an EMBL/GenBank/DDBJ whole genome shotgun (WGS) entry which is preliminary data.</text>
</comment>
<feature type="transmembrane region" description="Helical" evidence="1">
    <location>
        <begin position="296"/>
        <end position="319"/>
    </location>
</feature>
<evidence type="ECO:0000256" key="1">
    <source>
        <dbReference type="SAM" id="Phobius"/>
    </source>
</evidence>
<dbReference type="Pfam" id="PF01841">
    <property type="entry name" value="Transglut_core"/>
    <property type="match status" value="1"/>
</dbReference>
<dbReference type="PANTHER" id="PTHR33490:SF3">
    <property type="entry name" value="CONSERVED INTEGRAL MEMBRANE PROTEIN"/>
    <property type="match status" value="1"/>
</dbReference>
<proteinExistence type="predicted"/>
<dbReference type="InterPro" id="IPR038765">
    <property type="entry name" value="Papain-like_cys_pep_sf"/>
</dbReference>
<keyword evidence="1" id="KW-1133">Transmembrane helix</keyword>
<gene>
    <name evidence="3" type="ORF">OMP40_38460</name>
</gene>
<dbReference type="RefSeq" id="WP_277539490.1">
    <property type="nucleotide sequence ID" value="NZ_JAPDIA010000009.1"/>
</dbReference>
<dbReference type="EMBL" id="JAPDIA010000009">
    <property type="protein sequence ID" value="MDG0814514.1"/>
    <property type="molecule type" value="Genomic_DNA"/>
</dbReference>
<dbReference type="SMART" id="SM00460">
    <property type="entry name" value="TGc"/>
    <property type="match status" value="1"/>
</dbReference>
<reference evidence="3" key="1">
    <citation type="submission" date="2022-10" db="EMBL/GenBank/DDBJ databases">
        <title>Comparative genomic analysis of Cohnella hashimotonis sp. nov., isolated from the International Space Station.</title>
        <authorList>
            <person name="Simpson A."/>
            <person name="Venkateswaran K."/>
        </authorList>
    </citation>
    <scope>NUCLEOTIDE SEQUENCE</scope>
    <source>
        <strain evidence="3">DSM 28161</strain>
    </source>
</reference>
<accession>A0A9X4QXB3</accession>
<dbReference type="PANTHER" id="PTHR33490">
    <property type="entry name" value="BLR5614 PROTEIN-RELATED"/>
    <property type="match status" value="1"/>
</dbReference>
<sequence length="521" mass="56652">MSFEPEAWKQFVTDHWVLILIAVVALLVILNVVKTVLKWVLAAAIVVGVVVYGGYTVNDLKEIGGQVVETATSAVKDEASKAMAEEAKKSDLYIEPGRHLSRQISESGIEGHSERRRGGREVPGRIAWYVENGRARPRLRDDGASSIEMNWLDGNFVTIALLALVAVSLLQGMRRGAKGSAKQLFLFLSGALLTLGAMGAAAWCASAASPGVQRWLAARDWEMPAADASTWRQLGYTAYSGVRDLPLLRFAVLFLIAYLLLRYVLGTVSSLLIRAGAAPFVLVPGGGPVSRTVGGLIGAALGGGRAILVTAVLFAYCALSPQSVFAQYIEQSALYREAAAQIIRPAAGDLLTERLPVLAASMQGEMDKLWQKRYDIIDADLPTDIVSAAKEVTAQADGDEAKARALYDWVGTRVAYDDAKAEAYERRGEWREQSPEDTFRTREGVCIDYARLYAAMARSVGLNVRVVTGQGYDGQGGYGPHAWNEVLLGDRGEWIPLDSTWAKTGDWFNPPRFEDTHIRSA</sequence>
<feature type="transmembrane region" description="Helical" evidence="1">
    <location>
        <begin position="247"/>
        <end position="265"/>
    </location>
</feature>
<keyword evidence="1" id="KW-0472">Membrane</keyword>
<evidence type="ECO:0000313" key="4">
    <source>
        <dbReference type="Proteomes" id="UP001153404"/>
    </source>
</evidence>
<feature type="transmembrane region" description="Helical" evidence="1">
    <location>
        <begin position="15"/>
        <end position="33"/>
    </location>
</feature>
<dbReference type="InterPro" id="IPR002931">
    <property type="entry name" value="Transglutaminase-like"/>
</dbReference>
<dbReference type="SUPFAM" id="SSF54001">
    <property type="entry name" value="Cysteine proteinases"/>
    <property type="match status" value="1"/>
</dbReference>
<keyword evidence="1" id="KW-0812">Transmembrane</keyword>
<dbReference type="Proteomes" id="UP001153404">
    <property type="component" value="Unassembled WGS sequence"/>
</dbReference>
<keyword evidence="4" id="KW-1185">Reference proteome</keyword>
<feature type="transmembrane region" description="Helical" evidence="1">
    <location>
        <begin position="154"/>
        <end position="172"/>
    </location>
</feature>
<organism evidence="3 4">
    <name type="scientific">Cohnella rhizosphaerae</name>
    <dbReference type="NCBI Taxonomy" id="1457232"/>
    <lineage>
        <taxon>Bacteria</taxon>
        <taxon>Bacillati</taxon>
        <taxon>Bacillota</taxon>
        <taxon>Bacilli</taxon>
        <taxon>Bacillales</taxon>
        <taxon>Paenibacillaceae</taxon>
        <taxon>Cohnella</taxon>
    </lineage>
</organism>
<feature type="transmembrane region" description="Helical" evidence="1">
    <location>
        <begin position="40"/>
        <end position="57"/>
    </location>
</feature>
<protein>
    <submittedName>
        <fullName evidence="3">Transglutaminase-like domain-containing protein</fullName>
    </submittedName>
</protein>
<feature type="domain" description="Transglutaminase-like" evidence="2">
    <location>
        <begin position="438"/>
        <end position="501"/>
    </location>
</feature>
<dbReference type="AlphaFoldDB" id="A0A9X4QXB3"/>
<name>A0A9X4QXB3_9BACL</name>